<feature type="region of interest" description="Disordered" evidence="1">
    <location>
        <begin position="242"/>
        <end position="282"/>
    </location>
</feature>
<dbReference type="AlphaFoldDB" id="A0A0G2HAZ7"/>
<dbReference type="GO" id="GO:0032259">
    <property type="term" value="P:methylation"/>
    <property type="evidence" value="ECO:0007669"/>
    <property type="project" value="UniProtKB-KW"/>
</dbReference>
<accession>A0A0G2HAZ7</accession>
<evidence type="ECO:0000313" key="2">
    <source>
        <dbReference type="EMBL" id="KKY32363.1"/>
    </source>
</evidence>
<dbReference type="GO" id="GO:0008168">
    <property type="term" value="F:methyltransferase activity"/>
    <property type="evidence" value="ECO:0007669"/>
    <property type="project" value="UniProtKB-KW"/>
</dbReference>
<keyword evidence="2" id="KW-0808">Transferase</keyword>
<proteinExistence type="predicted"/>
<dbReference type="PANTHER" id="PTHR43712">
    <property type="entry name" value="PUTATIVE (AFU_ORTHOLOGUE AFUA_4G14580)-RELATED"/>
    <property type="match status" value="1"/>
</dbReference>
<dbReference type="STRING" id="1214573.A0A0G2HAZ7"/>
<dbReference type="Proteomes" id="UP000034680">
    <property type="component" value="Unassembled WGS sequence"/>
</dbReference>
<dbReference type="OrthoDB" id="2410195at2759"/>
<gene>
    <name evidence="2" type="ORF">UCDDA912_g07682</name>
</gene>
<dbReference type="EMBL" id="LCUC01000324">
    <property type="protein sequence ID" value="KKY32363.1"/>
    <property type="molecule type" value="Genomic_DNA"/>
</dbReference>
<comment type="caution">
    <text evidence="2">The sequence shown here is derived from an EMBL/GenBank/DDBJ whole genome shotgun (WGS) entry which is preliminary data.</text>
</comment>
<name>A0A0G2HAZ7_9PEZI</name>
<sequence>MDKVAQLEALSRQLSTAIQTLAVELLACLRWLSEFQILACIPLQSSVPIRDVATLAGIRDQDHLNQVIRMVATNGFLQVEEPQGSMVSHTPLSAQFVTNQSYVDAVMFLSEAQLPSAMKMVEATQRSTEAGGPPALREHAYNLALGTKTPFHVARQETPRLARRFTAYLDHSAGMYAVEEVADMLCRLNWSNLTNSCVVEVSTKQFTKPDPASVGAASTALAQYLAKRYQGLRLVVQTTKPVPPTEVAPPAAEPGLMLDPEHATSGNSQLGPGPGPGPGQAGPIEFGLGSRILVMDRPAAPSQHQPVTDAAVYILHTDSIAPAAVLCQLRVHLGILRANGSLMLVLTSRSLPEPGVLVNPEVEAVARARGLSMQQLAGEKEWELVDLISAIESVGDDQGKLVITERLRHRDDVIVALAVKYQELLDVAV</sequence>
<keyword evidence="3" id="KW-1185">Reference proteome</keyword>
<reference evidence="2 3" key="1">
    <citation type="submission" date="2015-05" db="EMBL/GenBank/DDBJ databases">
        <title>Distinctive expansion of gene families associated with plant cell wall degradation and secondary metabolism in the genomes of grapevine trunk pathogens.</title>
        <authorList>
            <person name="Lawrence D.P."/>
            <person name="Travadon R."/>
            <person name="Rolshausen P.E."/>
            <person name="Baumgartner K."/>
        </authorList>
    </citation>
    <scope>NUCLEOTIDE SEQUENCE [LARGE SCALE GENOMIC DNA]</scope>
    <source>
        <strain evidence="2">DA912</strain>
    </source>
</reference>
<dbReference type="SUPFAM" id="SSF46785">
    <property type="entry name" value="Winged helix' DNA-binding domain"/>
    <property type="match status" value="1"/>
</dbReference>
<reference evidence="2 3" key="2">
    <citation type="submission" date="2015-05" db="EMBL/GenBank/DDBJ databases">
        <authorList>
            <person name="Morales-Cruz A."/>
            <person name="Amrine K.C."/>
            <person name="Cantu D."/>
        </authorList>
    </citation>
    <scope>NUCLEOTIDE SEQUENCE [LARGE SCALE GENOMIC DNA]</scope>
    <source>
        <strain evidence="2">DA912</strain>
    </source>
</reference>
<dbReference type="InterPro" id="IPR036390">
    <property type="entry name" value="WH_DNA-bd_sf"/>
</dbReference>
<evidence type="ECO:0000313" key="3">
    <source>
        <dbReference type="Proteomes" id="UP000034680"/>
    </source>
</evidence>
<keyword evidence="2" id="KW-0489">Methyltransferase</keyword>
<organism evidence="2 3">
    <name type="scientific">Diaporthe ampelina</name>
    <dbReference type="NCBI Taxonomy" id="1214573"/>
    <lineage>
        <taxon>Eukaryota</taxon>
        <taxon>Fungi</taxon>
        <taxon>Dikarya</taxon>
        <taxon>Ascomycota</taxon>
        <taxon>Pezizomycotina</taxon>
        <taxon>Sordariomycetes</taxon>
        <taxon>Sordariomycetidae</taxon>
        <taxon>Diaporthales</taxon>
        <taxon>Diaporthaceae</taxon>
        <taxon>Diaporthe</taxon>
    </lineage>
</organism>
<evidence type="ECO:0000256" key="1">
    <source>
        <dbReference type="SAM" id="MobiDB-lite"/>
    </source>
</evidence>
<protein>
    <submittedName>
        <fullName evidence="2">Putative o-methyltransferase family protein</fullName>
    </submittedName>
</protein>
<dbReference type="PANTHER" id="PTHR43712:SF15">
    <property type="entry name" value="MONODICTYPHENONE CLUSTER TRANSCRIPTIONAL COACTIVATOR MDPA"/>
    <property type="match status" value="1"/>
</dbReference>